<comment type="function">
    <text evidence="6">Recruits TFIIH to the initiation complex and stimulates the RNA polymerase II C-terminal domain kinase and DNA-dependent ATPase activities of TFIIH. Both TFIIH and TFIIE are required for promoter clearance by RNA polymerase.</text>
</comment>
<dbReference type="OrthoDB" id="5323195at2759"/>
<feature type="domain" description="TFIIE beta" evidence="8">
    <location>
        <begin position="25"/>
        <end position="113"/>
    </location>
</feature>
<gene>
    <name evidence="9" type="ORF">EJ08DRAFT_555922</name>
</gene>
<dbReference type="GO" id="GO:0006367">
    <property type="term" value="P:transcription initiation at RNA polymerase II promoter"/>
    <property type="evidence" value="ECO:0007669"/>
    <property type="project" value="InterPro"/>
</dbReference>
<reference evidence="9" key="1">
    <citation type="journal article" date="2020" name="Stud. Mycol.">
        <title>101 Dothideomycetes genomes: a test case for predicting lifestyles and emergence of pathogens.</title>
        <authorList>
            <person name="Haridas S."/>
            <person name="Albert R."/>
            <person name="Binder M."/>
            <person name="Bloem J."/>
            <person name="Labutti K."/>
            <person name="Salamov A."/>
            <person name="Andreopoulos B."/>
            <person name="Baker S."/>
            <person name="Barry K."/>
            <person name="Bills G."/>
            <person name="Bluhm B."/>
            <person name="Cannon C."/>
            <person name="Castanera R."/>
            <person name="Culley D."/>
            <person name="Daum C."/>
            <person name="Ezra D."/>
            <person name="Gonzalez J."/>
            <person name="Henrissat B."/>
            <person name="Kuo A."/>
            <person name="Liang C."/>
            <person name="Lipzen A."/>
            <person name="Lutzoni F."/>
            <person name="Magnuson J."/>
            <person name="Mondo S."/>
            <person name="Nolan M."/>
            <person name="Ohm R."/>
            <person name="Pangilinan J."/>
            <person name="Park H.-J."/>
            <person name="Ramirez L."/>
            <person name="Alfaro M."/>
            <person name="Sun H."/>
            <person name="Tritt A."/>
            <person name="Yoshinaga Y."/>
            <person name="Zwiers L.-H."/>
            <person name="Turgeon B."/>
            <person name="Goodwin S."/>
            <person name="Spatafora J."/>
            <person name="Crous P."/>
            <person name="Grigoriev I."/>
        </authorList>
    </citation>
    <scope>NUCLEOTIDE SEQUENCE</scope>
    <source>
        <strain evidence="9">CBS 130266</strain>
    </source>
</reference>
<evidence type="ECO:0000256" key="1">
    <source>
        <dbReference type="ARBA" id="ARBA00004123"/>
    </source>
</evidence>
<dbReference type="AlphaFoldDB" id="A0A9P4TTQ0"/>
<keyword evidence="4" id="KW-0804">Transcription</keyword>
<evidence type="ECO:0000256" key="4">
    <source>
        <dbReference type="ARBA" id="ARBA00023163"/>
    </source>
</evidence>
<keyword evidence="5" id="KW-0539">Nucleus</keyword>
<feature type="non-terminal residue" evidence="9">
    <location>
        <position position="1"/>
    </location>
</feature>
<protein>
    <submittedName>
        <fullName evidence="9">Transcription initiation factor IIE, beta subunit</fullName>
    </submittedName>
</protein>
<dbReference type="InterPro" id="IPR003166">
    <property type="entry name" value="TFIIE_bsu_DNA-bd"/>
</dbReference>
<proteinExistence type="predicted"/>
<evidence type="ECO:0000259" key="8">
    <source>
        <dbReference type="PROSITE" id="PS51351"/>
    </source>
</evidence>
<evidence type="ECO:0000256" key="7">
    <source>
        <dbReference type="SAM" id="MobiDB-lite"/>
    </source>
</evidence>
<feature type="region of interest" description="Disordered" evidence="7">
    <location>
        <begin position="1"/>
        <end position="34"/>
    </location>
</feature>
<dbReference type="PIRSF" id="PIRSF016398">
    <property type="entry name" value="TFIIE-beta"/>
    <property type="match status" value="1"/>
</dbReference>
<dbReference type="Pfam" id="PF18121">
    <property type="entry name" value="TFA2_Winged_2"/>
    <property type="match status" value="1"/>
</dbReference>
<dbReference type="PROSITE" id="PS51351">
    <property type="entry name" value="TFIIE_BETA_C"/>
    <property type="match status" value="1"/>
</dbReference>
<accession>A0A9P4TTQ0</accession>
<keyword evidence="10" id="KW-1185">Reference proteome</keyword>
<dbReference type="PANTHER" id="PTHR12716">
    <property type="entry name" value="TRANSCRIPTION INITIATION FACTOR IIE, BETA SUBUNIT"/>
    <property type="match status" value="1"/>
</dbReference>
<feature type="region of interest" description="Disordered" evidence="7">
    <location>
        <begin position="206"/>
        <end position="254"/>
    </location>
</feature>
<dbReference type="PANTHER" id="PTHR12716:SF8">
    <property type="entry name" value="TRANSCRIPTION INITIATION FACTOR IIE SUBUNIT BETA"/>
    <property type="match status" value="1"/>
</dbReference>
<dbReference type="GO" id="GO:0005673">
    <property type="term" value="C:transcription factor TFIIE complex"/>
    <property type="evidence" value="ECO:0007669"/>
    <property type="project" value="InterPro"/>
</dbReference>
<dbReference type="InterPro" id="IPR040501">
    <property type="entry name" value="TFA2_Winged_2"/>
</dbReference>
<comment type="caution">
    <text evidence="9">The sequence shown here is derived from an EMBL/GenBank/DDBJ whole genome shotgun (WGS) entry which is preliminary data.</text>
</comment>
<feature type="compositionally biased region" description="Basic residues" evidence="7">
    <location>
        <begin position="225"/>
        <end position="235"/>
    </location>
</feature>
<evidence type="ECO:0000256" key="2">
    <source>
        <dbReference type="ARBA" id="ARBA00023015"/>
    </source>
</evidence>
<dbReference type="InterPro" id="IPR016656">
    <property type="entry name" value="TFIIE-bsu"/>
</dbReference>
<name>A0A9P4TTQ0_9PEZI</name>
<evidence type="ECO:0000313" key="10">
    <source>
        <dbReference type="Proteomes" id="UP000800235"/>
    </source>
</evidence>
<evidence type="ECO:0000256" key="6">
    <source>
        <dbReference type="ARBA" id="ARBA00025581"/>
    </source>
</evidence>
<dbReference type="Proteomes" id="UP000800235">
    <property type="component" value="Unassembled WGS sequence"/>
</dbReference>
<evidence type="ECO:0000256" key="5">
    <source>
        <dbReference type="ARBA" id="ARBA00023242"/>
    </source>
</evidence>
<keyword evidence="3" id="KW-0238">DNA-binding</keyword>
<keyword evidence="2" id="KW-0805">Transcription regulation</keyword>
<dbReference type="GO" id="GO:0001097">
    <property type="term" value="F:TFIIH-class transcription factor complex binding"/>
    <property type="evidence" value="ECO:0007669"/>
    <property type="project" value="TreeGrafter"/>
</dbReference>
<sequence>TPSNTSTSNKAGGMKRKWETEKQLPAQASKGPAAPQDIVTQVEYAVRYLIEKNSPQTFTDIINYLSIQAADPAQLNKLRNVLQRDWHGSRVKYDSRGANGAGTFEFKPKIPVKNAEELKGYLQRQDHSVGLKMDDLKDGWQKYQDEISRMETEKELLVVRNNKGQPRTIWQDDPTMSNPISDALKQKWHDIRLPANPDDVRAKLQSAGLKPTSEPKRLASGRPQEKKKRAARRGGRQTNSHMNGILKDYSNRRK</sequence>
<organism evidence="9 10">
    <name type="scientific">Tothia fuscella</name>
    <dbReference type="NCBI Taxonomy" id="1048955"/>
    <lineage>
        <taxon>Eukaryota</taxon>
        <taxon>Fungi</taxon>
        <taxon>Dikarya</taxon>
        <taxon>Ascomycota</taxon>
        <taxon>Pezizomycotina</taxon>
        <taxon>Dothideomycetes</taxon>
        <taxon>Pleosporomycetidae</taxon>
        <taxon>Venturiales</taxon>
        <taxon>Cylindrosympodiaceae</taxon>
        <taxon>Tothia</taxon>
    </lineage>
</organism>
<dbReference type="Pfam" id="PF02186">
    <property type="entry name" value="TFIIE_beta"/>
    <property type="match status" value="1"/>
</dbReference>
<evidence type="ECO:0000313" key="9">
    <source>
        <dbReference type="EMBL" id="KAF2420276.1"/>
    </source>
</evidence>
<feature type="non-terminal residue" evidence="9">
    <location>
        <position position="254"/>
    </location>
</feature>
<comment type="subcellular location">
    <subcellularLocation>
        <location evidence="1">Nucleus</location>
    </subcellularLocation>
</comment>
<evidence type="ECO:0000256" key="3">
    <source>
        <dbReference type="ARBA" id="ARBA00023125"/>
    </source>
</evidence>
<dbReference type="EMBL" id="MU007111">
    <property type="protein sequence ID" value="KAF2420276.1"/>
    <property type="molecule type" value="Genomic_DNA"/>
</dbReference>
<feature type="compositionally biased region" description="Polar residues" evidence="7">
    <location>
        <begin position="1"/>
        <end position="10"/>
    </location>
</feature>
<dbReference type="GO" id="GO:0003677">
    <property type="term" value="F:DNA binding"/>
    <property type="evidence" value="ECO:0007669"/>
    <property type="project" value="UniProtKB-KW"/>
</dbReference>